<dbReference type="EMBL" id="CAMXCT030001524">
    <property type="protein sequence ID" value="CAL4778174.1"/>
    <property type="molecule type" value="Genomic_DNA"/>
</dbReference>
<dbReference type="InterPro" id="IPR038938">
    <property type="entry name" value="D27-like"/>
</dbReference>
<accession>A0A9P1FYH1</accession>
<evidence type="ECO:0000313" key="4">
    <source>
        <dbReference type="EMBL" id="CAL4778174.1"/>
    </source>
</evidence>
<feature type="region of interest" description="Disordered" evidence="1">
    <location>
        <begin position="56"/>
        <end position="80"/>
    </location>
</feature>
<dbReference type="Pfam" id="PF13225">
    <property type="entry name" value="D27-like_C"/>
    <property type="match status" value="1"/>
</dbReference>
<sequence>MYCHSVSSMPACRHESVSTSSGSCSFPIPWLSPWSPWGAPLVSAFTAAVVFVARRSNRSSSPRSSGRKGQKKHVARRCAPPRSKEVQFTEATLCQVTCKSCNGRSCGEPLADQQEKNQQEDDVWQPQGGLQPFADLVEQLLPPWIISNMEIMTKHTSNAVGLPAFIEHSMVVASWDISEQRSFGARLLRKTVPEPVAQLFGAILNALKIWPDLHSRAIRFGSSTIGAATSHWLVGETRVLSPEEEQALVQKLRHEGLDVAPDGVMLLRKCKFIEESGGCKDLCLNVCKAGTEEYMKEDLQFPVRMIPNLKDHSCAILLMEQPVPPDKDPLFKQPCGAAHCDKKFTMPRMPHMRHMPRTRSGSKSEAEQRQKESHNYSCRFLV</sequence>
<dbReference type="EMBL" id="CAMXCT020001524">
    <property type="protein sequence ID" value="CAL1144237.1"/>
    <property type="molecule type" value="Genomic_DNA"/>
</dbReference>
<feature type="compositionally biased region" description="Basic and acidic residues" evidence="1">
    <location>
        <begin position="362"/>
        <end position="374"/>
    </location>
</feature>
<dbReference type="EMBL" id="CAMXCT010001524">
    <property type="protein sequence ID" value="CAI3990862.1"/>
    <property type="molecule type" value="Genomic_DNA"/>
</dbReference>
<dbReference type="GO" id="GO:0016853">
    <property type="term" value="F:isomerase activity"/>
    <property type="evidence" value="ECO:0007669"/>
    <property type="project" value="UniProtKB-KW"/>
</dbReference>
<keyword evidence="4" id="KW-0413">Isomerase</keyword>
<organism evidence="3">
    <name type="scientific">Cladocopium goreaui</name>
    <dbReference type="NCBI Taxonomy" id="2562237"/>
    <lineage>
        <taxon>Eukaryota</taxon>
        <taxon>Sar</taxon>
        <taxon>Alveolata</taxon>
        <taxon>Dinophyceae</taxon>
        <taxon>Suessiales</taxon>
        <taxon>Symbiodiniaceae</taxon>
        <taxon>Cladocopium</taxon>
    </lineage>
</organism>
<dbReference type="PANTHER" id="PTHR33591">
    <property type="entry name" value="BETA-CAROTENE ISOMERASE D27"/>
    <property type="match status" value="1"/>
</dbReference>
<comment type="caution">
    <text evidence="3">The sequence shown here is derived from an EMBL/GenBank/DDBJ whole genome shotgun (WGS) entry which is preliminary data.</text>
</comment>
<evidence type="ECO:0000313" key="3">
    <source>
        <dbReference type="EMBL" id="CAI3990862.1"/>
    </source>
</evidence>
<reference evidence="3" key="1">
    <citation type="submission" date="2022-10" db="EMBL/GenBank/DDBJ databases">
        <authorList>
            <person name="Chen Y."/>
            <person name="Dougan E. K."/>
            <person name="Chan C."/>
            <person name="Rhodes N."/>
            <person name="Thang M."/>
        </authorList>
    </citation>
    <scope>NUCLEOTIDE SEQUENCE</scope>
</reference>
<feature type="domain" description="Beta-carotene isomerase D27-like C-terminal" evidence="2">
    <location>
        <begin position="232"/>
        <end position="325"/>
    </location>
</feature>
<name>A0A9P1FYH1_9DINO</name>
<keyword evidence="5" id="KW-1185">Reference proteome</keyword>
<feature type="region of interest" description="Disordered" evidence="1">
    <location>
        <begin position="349"/>
        <end position="382"/>
    </location>
</feature>
<gene>
    <name evidence="3" type="ORF">C1SCF055_LOCUS17814</name>
</gene>
<evidence type="ECO:0000259" key="2">
    <source>
        <dbReference type="Pfam" id="PF13225"/>
    </source>
</evidence>
<evidence type="ECO:0000313" key="5">
    <source>
        <dbReference type="Proteomes" id="UP001152797"/>
    </source>
</evidence>
<evidence type="ECO:0000256" key="1">
    <source>
        <dbReference type="SAM" id="MobiDB-lite"/>
    </source>
</evidence>
<dbReference type="InterPro" id="IPR025114">
    <property type="entry name" value="D27-like_C"/>
</dbReference>
<dbReference type="PANTHER" id="PTHR33591:SF4">
    <property type="entry name" value="OS08G0114100 PROTEIN"/>
    <property type="match status" value="1"/>
</dbReference>
<dbReference type="GO" id="GO:0005506">
    <property type="term" value="F:iron ion binding"/>
    <property type="evidence" value="ECO:0007669"/>
    <property type="project" value="InterPro"/>
</dbReference>
<dbReference type="AlphaFoldDB" id="A0A9P1FYH1"/>
<dbReference type="Proteomes" id="UP001152797">
    <property type="component" value="Unassembled WGS sequence"/>
</dbReference>
<protein>
    <submittedName>
        <fullName evidence="4">Beta-carotene isomerase D27, chloroplastic</fullName>
    </submittedName>
</protein>
<proteinExistence type="predicted"/>
<dbReference type="OrthoDB" id="416744at2759"/>
<reference evidence="4 5" key="2">
    <citation type="submission" date="2024-05" db="EMBL/GenBank/DDBJ databases">
        <authorList>
            <person name="Chen Y."/>
            <person name="Shah S."/>
            <person name="Dougan E. K."/>
            <person name="Thang M."/>
            <person name="Chan C."/>
        </authorList>
    </citation>
    <scope>NUCLEOTIDE SEQUENCE [LARGE SCALE GENOMIC DNA]</scope>
</reference>
<feature type="compositionally biased region" description="Basic residues" evidence="1">
    <location>
        <begin position="65"/>
        <end position="76"/>
    </location>
</feature>